<keyword evidence="1" id="KW-0175">Coiled coil</keyword>
<dbReference type="PANTHER" id="PTHR47357">
    <property type="entry name" value="COP1-INTERACTIVE PROTEIN 1"/>
    <property type="match status" value="1"/>
</dbReference>
<dbReference type="EMBL" id="DQ504428">
    <property type="protein sequence ID" value="ABF47408.1"/>
    <property type="molecule type" value="Genomic_DNA"/>
</dbReference>
<evidence type="ECO:0000256" key="2">
    <source>
        <dbReference type="SAM" id="MobiDB-lite"/>
    </source>
</evidence>
<feature type="coiled-coil region" evidence="1">
    <location>
        <begin position="315"/>
        <end position="363"/>
    </location>
</feature>
<name>Q0N435_9ABAC</name>
<dbReference type="OrthoDB" id="14003at10239"/>
<evidence type="ECO:0000259" key="3">
    <source>
        <dbReference type="Pfam" id="PF06771"/>
    </source>
</evidence>
<dbReference type="Pfam" id="PF06771">
    <property type="entry name" value="Desmo_N"/>
    <property type="match status" value="1"/>
</dbReference>
<reference evidence="4 5" key="1">
    <citation type="journal article" date="2009" name="BMC Genomics">
        <title>Genomic sequence, organization and characteristics of a new nucleopolyhedrovirus isolated from Clanis bilineata larva.</title>
        <authorList>
            <person name="Zhu S.Y."/>
            <person name="Yi J.P."/>
            <person name="Shen W.D."/>
            <person name="Wang L.Q."/>
            <person name="He H.G."/>
            <person name="Wang Y."/>
            <person name="Li B."/>
            <person name="Wang W.B."/>
        </authorList>
    </citation>
    <scope>NUCLEOTIDE SEQUENCE [LARGE SCALE GENOMIC DNA]</scope>
    <source>
        <strain evidence="4">DZ1</strain>
    </source>
</reference>
<dbReference type="GeneID" id="5141926"/>
<proteinExistence type="predicted"/>
<dbReference type="PANTHER" id="PTHR47357:SF1">
    <property type="entry name" value="SPINDLE POLE BODY COMPONENT 110"/>
    <property type="match status" value="1"/>
</dbReference>
<feature type="domain" description="Viral desmoplakin N-terminal" evidence="3">
    <location>
        <begin position="16"/>
        <end position="98"/>
    </location>
</feature>
<keyword evidence="5" id="KW-1185">Reference proteome</keyword>
<dbReference type="RefSeq" id="YP_717604.1">
    <property type="nucleotide sequence ID" value="NC_008293.1"/>
</dbReference>
<accession>Q0N435</accession>
<organism evidence="4 5">
    <name type="scientific">Clanis bilineata nucleopolyhedrovirus</name>
    <dbReference type="NCBI Taxonomy" id="1307957"/>
    <lineage>
        <taxon>Viruses</taxon>
        <taxon>Viruses incertae sedis</taxon>
        <taxon>Naldaviricetes</taxon>
        <taxon>Lefavirales</taxon>
        <taxon>Baculoviridae</taxon>
        <taxon>Alphabaculovirus</taxon>
        <taxon>Alphabaculovirus clabilineatae</taxon>
    </lineage>
</organism>
<dbReference type="KEGG" id="vg:5141926"/>
<feature type="region of interest" description="Disordered" evidence="2">
    <location>
        <begin position="118"/>
        <end position="161"/>
    </location>
</feature>
<protein>
    <submittedName>
        <fullName evidence="4">Desmoplakin</fullName>
    </submittedName>
</protein>
<feature type="compositionally biased region" description="Low complexity" evidence="2">
    <location>
        <begin position="136"/>
        <end position="149"/>
    </location>
</feature>
<dbReference type="GO" id="GO:0005200">
    <property type="term" value="F:structural constituent of cytoskeleton"/>
    <property type="evidence" value="ECO:0007669"/>
    <property type="project" value="TreeGrafter"/>
</dbReference>
<feature type="compositionally biased region" description="Pro residues" evidence="2">
    <location>
        <begin position="119"/>
        <end position="135"/>
    </location>
</feature>
<dbReference type="InterPro" id="IPR009615">
    <property type="entry name" value="Desmo_N"/>
</dbReference>
<evidence type="ECO:0000256" key="1">
    <source>
        <dbReference type="SAM" id="Coils"/>
    </source>
</evidence>
<evidence type="ECO:0000313" key="4">
    <source>
        <dbReference type="EMBL" id="ABF47408.1"/>
    </source>
</evidence>
<feature type="coiled-coil region" evidence="1">
    <location>
        <begin position="609"/>
        <end position="721"/>
    </location>
</feature>
<dbReference type="Proteomes" id="UP000214353">
    <property type="component" value="Segment"/>
</dbReference>
<evidence type="ECO:0000313" key="5">
    <source>
        <dbReference type="Proteomes" id="UP000214353"/>
    </source>
</evidence>
<sequence>MSRYKNNSLNLNSDQGTVKNLLYTINTLSRQCKARDATNETLERIRSIILLYRPDLKIRSELQVPELVMEALMPGASAASANNYPQITHNFNYKYDYNTNYIPPAAVDSFGVPISMPSPTLPPQTPYMQPQPQPQARPQSMPTTTTTMTPSPPPPPTQQSVASPKLVVFDENEQNILQTRHNEAVSNASIVTYKRLIESVVSVSRKYILSEIYFASLSTIHGFDQLPSNDLAALFRCINQKVDIGFRNNPDLCDYIAMIIKEFYYVVTKILGRTEYTLINIQTPSQFEFEVLTIRDALNQLLVKANTSDENARLVQQLNTERTSYLNEIQSLKTNNSLRDQNLNRSQQELTNINNAYRSLEMQLQSRIQAETEDYERIQAYLSKYKLSINVTKDNYMSRFLAEFDRLLERLDNNERMERERIAAEQTRDTDERGRTIQIQTLQNQLELLKRENVSLQNAIGSGSIQTQTVIDEMSNNNRELRNQVDRYKTTINDMELRLAQQRGNVEQLKVELQDTKSQLESLKNVNENLRRQNADLKIELTNVTYATRQAALTANIASLPTTSPQPTAISEYNQTEFVGKQITRRRQSRQQQQQQIAVQGEPKSTINIKTLLEENERLHNDLAALASAANINQLEADIQQVKRGLERITGTSAATPVNILKLNNASDKNLQLRLRDLDEENKQLKTIADQAINNKAEAITANLNNKLNDLDNEVNSLSKEATKFSTLVTDYELLARAVTRNQLERERNFGRIRLPRDETDNEEGISSTTV</sequence>
<feature type="coiled-coil region" evidence="1">
    <location>
        <begin position="439"/>
        <end position="547"/>
    </location>
</feature>